<evidence type="ECO:0000259" key="7">
    <source>
        <dbReference type="Pfam" id="PF09294"/>
    </source>
</evidence>
<dbReference type="Bgee" id="ENSGACG00000010404">
    <property type="expression patterns" value="Expressed in pharyngeal gill and 1 other cell type or tissue"/>
</dbReference>
<evidence type="ECO:0000259" key="6">
    <source>
        <dbReference type="Pfam" id="PF01108"/>
    </source>
</evidence>
<dbReference type="eggNOG" id="ENOG502S2NT">
    <property type="taxonomic scope" value="Eukaryota"/>
</dbReference>
<evidence type="ECO:0000313" key="9">
    <source>
        <dbReference type="Proteomes" id="UP000007635"/>
    </source>
</evidence>
<name>G3P821_GASAC</name>
<keyword evidence="4" id="KW-0675">Receptor</keyword>
<dbReference type="PANTHER" id="PTHR20859">
    <property type="entry name" value="INTERFERON/INTERLEUKIN RECEPTOR"/>
    <property type="match status" value="1"/>
</dbReference>
<dbReference type="InterPro" id="IPR050650">
    <property type="entry name" value="Type-II_Cytokine-TF_Rcpt"/>
</dbReference>
<dbReference type="InterPro" id="IPR015373">
    <property type="entry name" value="Interferon/interleukin_rcp_dom"/>
</dbReference>
<keyword evidence="9" id="KW-1185">Reference proteome</keyword>
<dbReference type="PANTHER" id="PTHR20859:SF53">
    <property type="entry name" value="INTERLEUKIN-22 RECEPTOR SUBUNIT ALPHA-1"/>
    <property type="match status" value="1"/>
</dbReference>
<protein>
    <submittedName>
        <fullName evidence="8">Interleukin 22 receptor, alpha 2</fullName>
    </submittedName>
</protein>
<dbReference type="SUPFAM" id="SSF49265">
    <property type="entry name" value="Fibronectin type III"/>
    <property type="match status" value="2"/>
</dbReference>
<dbReference type="GeneTree" id="ENSGT00940000165457"/>
<keyword evidence="2 5" id="KW-0732">Signal</keyword>
<feature type="domain" description="Interferon/interleukin receptor" evidence="7">
    <location>
        <begin position="121"/>
        <end position="211"/>
    </location>
</feature>
<evidence type="ECO:0000313" key="8">
    <source>
        <dbReference type="Ensembl" id="ENSGACP00000013745.2"/>
    </source>
</evidence>
<dbReference type="STRING" id="69293.ENSGACP00000013745"/>
<dbReference type="Proteomes" id="UP000007635">
    <property type="component" value="Chromosome VI"/>
</dbReference>
<feature type="chain" id="PRO_5043433338" evidence="5">
    <location>
        <begin position="20"/>
        <end position="236"/>
    </location>
</feature>
<evidence type="ECO:0000256" key="2">
    <source>
        <dbReference type="ARBA" id="ARBA00022729"/>
    </source>
</evidence>
<dbReference type="OMA" id="PRWETKI"/>
<feature type="signal peptide" evidence="5">
    <location>
        <begin position="1"/>
        <end position="19"/>
    </location>
</feature>
<dbReference type="GO" id="GO:0005886">
    <property type="term" value="C:plasma membrane"/>
    <property type="evidence" value="ECO:0007669"/>
    <property type="project" value="TreeGrafter"/>
</dbReference>
<dbReference type="InterPro" id="IPR003961">
    <property type="entry name" value="FN3_dom"/>
</dbReference>
<keyword evidence="3" id="KW-1015">Disulfide bond</keyword>
<dbReference type="Gene3D" id="2.60.40.10">
    <property type="entry name" value="Immunoglobulins"/>
    <property type="match status" value="2"/>
</dbReference>
<evidence type="ECO:0000256" key="1">
    <source>
        <dbReference type="ARBA" id="ARBA00005399"/>
    </source>
</evidence>
<dbReference type="Ensembl" id="ENSGACT00000013770.2">
    <property type="protein sequence ID" value="ENSGACP00000013745.2"/>
    <property type="gene ID" value="ENSGACG00000010404.2"/>
</dbReference>
<dbReference type="InterPro" id="IPR036116">
    <property type="entry name" value="FN3_sf"/>
</dbReference>
<dbReference type="AlphaFoldDB" id="G3P821"/>
<organism evidence="8 9">
    <name type="scientific">Gasterosteus aculeatus aculeatus</name>
    <name type="common">three-spined stickleback</name>
    <dbReference type="NCBI Taxonomy" id="481459"/>
    <lineage>
        <taxon>Eukaryota</taxon>
        <taxon>Metazoa</taxon>
        <taxon>Chordata</taxon>
        <taxon>Craniata</taxon>
        <taxon>Vertebrata</taxon>
        <taxon>Euteleostomi</taxon>
        <taxon>Actinopterygii</taxon>
        <taxon>Neopterygii</taxon>
        <taxon>Teleostei</taxon>
        <taxon>Neoteleostei</taxon>
        <taxon>Acanthomorphata</taxon>
        <taxon>Eupercaria</taxon>
        <taxon>Perciformes</taxon>
        <taxon>Cottioidei</taxon>
        <taxon>Gasterosteales</taxon>
        <taxon>Gasterosteidae</taxon>
        <taxon>Gasterosteus</taxon>
    </lineage>
</organism>
<reference evidence="8" key="3">
    <citation type="submission" date="2025-09" db="UniProtKB">
        <authorList>
            <consortium name="Ensembl"/>
        </authorList>
    </citation>
    <scope>IDENTIFICATION</scope>
</reference>
<dbReference type="InParanoid" id="G3P821"/>
<evidence type="ECO:0000256" key="5">
    <source>
        <dbReference type="SAM" id="SignalP"/>
    </source>
</evidence>
<proteinExistence type="inferred from homology"/>
<feature type="domain" description="Fibronectin type-III" evidence="6">
    <location>
        <begin position="16"/>
        <end position="102"/>
    </location>
</feature>
<sequence>MTDLLLRVVLLGNLGATGPAPLMLAAPTGVRFDSVDYRNVVHWTPASNSCSLQYHVQWKIYGEPQWLDAPGCQRIHKTRCDLSAVTSDPREWYYARVHASCRPSGKTAWALSPRFSPRWDTEISPPVLRLEVTKRGIVVRVKPPRLTVRKKHGDLLHEIYLIHPGGREEVFEMICCSNKLPLKRLKHNATFCLQGQTVIPLQAKSSGRSAVNHTRQRRTFQRFSADHPSLPRQQQT</sequence>
<evidence type="ECO:0000256" key="4">
    <source>
        <dbReference type="ARBA" id="ARBA00023170"/>
    </source>
</evidence>
<reference evidence="8" key="2">
    <citation type="submission" date="2025-08" db="UniProtKB">
        <authorList>
            <consortium name="Ensembl"/>
        </authorList>
    </citation>
    <scope>IDENTIFICATION</scope>
</reference>
<dbReference type="InterPro" id="IPR013783">
    <property type="entry name" value="Ig-like_fold"/>
</dbReference>
<reference evidence="8 9" key="1">
    <citation type="journal article" date="2021" name="G3 (Bethesda)">
        <title>Improved contiguity of the threespine stickleback genome using long-read sequencing.</title>
        <authorList>
            <person name="Nath S."/>
            <person name="Shaw D.E."/>
            <person name="White M.A."/>
        </authorList>
    </citation>
    <scope>NUCLEOTIDE SEQUENCE [LARGE SCALE GENOMIC DNA]</scope>
    <source>
        <strain evidence="8 9">Lake Benthic</strain>
    </source>
</reference>
<dbReference type="Pfam" id="PF09294">
    <property type="entry name" value="Interfer-bind"/>
    <property type="match status" value="1"/>
</dbReference>
<dbReference type="GO" id="GO:0004896">
    <property type="term" value="F:cytokine receptor activity"/>
    <property type="evidence" value="ECO:0007669"/>
    <property type="project" value="TreeGrafter"/>
</dbReference>
<dbReference type="FunFam" id="2.60.40.10:FF:000348">
    <property type="entry name" value="Interleukin 20 receptor subunit alpha"/>
    <property type="match status" value="1"/>
</dbReference>
<accession>G3P821</accession>
<comment type="similarity">
    <text evidence="1">Belongs to the type II cytokine receptor family.</text>
</comment>
<dbReference type="Pfam" id="PF01108">
    <property type="entry name" value="Tissue_fac"/>
    <property type="match status" value="1"/>
</dbReference>
<evidence type="ECO:0000256" key="3">
    <source>
        <dbReference type="ARBA" id="ARBA00023157"/>
    </source>
</evidence>